<evidence type="ECO:0000313" key="2">
    <source>
        <dbReference type="Proteomes" id="UP000031091"/>
    </source>
</evidence>
<reference evidence="2" key="1">
    <citation type="submission" date="2013-07" db="EMBL/GenBank/DDBJ databases">
        <title>Isolation and characterization of PM16 - a novel Podoviridae bacteriophage specific for Proteus mirabilis.</title>
        <authorList>
            <person name="Morozova V.V."/>
            <person name="Tupikin A.E."/>
            <person name="Kabilov M.R."/>
            <person name="Kurilshikov A.M."/>
            <person name="Babkin I.V."/>
            <person name="Shedko E.D."/>
        </authorList>
    </citation>
    <scope>NUCLEOTIDE SEQUENCE [LARGE SCALE GENOMIC DNA]</scope>
</reference>
<dbReference type="RefSeq" id="YP_009147870.1">
    <property type="nucleotide sequence ID" value="NC_027342.1"/>
</dbReference>
<organism evidence="1 2">
    <name type="scientific">Proteus phage PM16</name>
    <dbReference type="NCBI Taxonomy" id="1357704"/>
    <lineage>
        <taxon>Viruses</taxon>
        <taxon>Duplodnaviria</taxon>
        <taxon>Heunggongvirae</taxon>
        <taxon>Uroviricota</taxon>
        <taxon>Caudoviricetes</taxon>
        <taxon>Autographivirales</taxon>
        <taxon>Autoscriptoviridae</taxon>
        <taxon>Slopekvirinae</taxon>
        <taxon>Novosibovirus</taxon>
        <taxon>Novosibovirus PM16</taxon>
    </lineage>
</organism>
<proteinExistence type="predicted"/>
<sequence length="917" mass="100391">MPIIRPERVQQTPVAQVQTPEANLMVGVASPRLEQAQTKQSSTAALLGGLFKGAVGAYQELKPKYDARSAVQGALAATTEAEPFKEFDKKRQEVSWFFRDKYEEGYLNAAMNKEVAEYRMAANTRAMESGLAGVPLQEYLQREREHLKDFSNKLTQYLPHMNEQGAYGVLSGLEKTAVGARTEYEKIAAGIATQEQDRMLDLGLTAYGNEFSQRVQTGDISAGLSSLQNGLGSILSSTHLNKDKKFDKAKQFLTYIAEQYDDPTIIDALQQVAQHEMGMNAVPIISELRSQFNRAATQNTGKALFDLDSQVRSLSALSPDARADAMNNIKGNLLQYMQTGIVSPSTGLSMWNEANKVGSEADAKGMLSAALSNNLGSTAYSAMSGVSLKDARKNILDSFPDTPDGNWSMFTYARNSHDTYIMDKALERIGEGASRLLSTFGSIANTPDGSVSSEMEGQWIALAGTMQGLSGGDKQQVLSYIPENRRFIVAQALEQEPQNATGVMFDTLRRLQENEAKGLYKAVPAVPTPEMISANSSLGFSSTSNWFSFGDEAKEQRARGTQALYEEYSLVRQQSPELLVGLEPKDINSVLQQRVKARQGEIQVNGSDIHFYTPAGTTLNDFIKAGYTGNSETFLTAMGERVQSNVNALINPDKIKSVQLEVGTAGSDADEFTVVVTSTDPNVPVQRARISASTVTEDAQRIHDGFIKGQDERARKLTGARPVTFGDASTGKVVNTFVDGTNSAGVAPNEFSNIMSHFMKYEGFLSKQKDMGDGRKSIGFGLHESSGIKLPESMTVQEATESLRDDLQKHFIPATQKLGTKYNLDLKDSGTLVLTDLMRHGWLSSAEPVAKSMGEFRKELQNPMRASTGEINVAASAVRDALRASTAYKQSQPARQKELLRTLDSWIYNTQAEYIKY</sequence>
<name>A0A0A6ZKC2_9CAUD</name>
<accession>A0A0A6ZKC2</accession>
<dbReference type="KEGG" id="vg:24722480"/>
<evidence type="ECO:0000313" key="1">
    <source>
        <dbReference type="EMBL" id="AGZ17280.1"/>
    </source>
</evidence>
<gene>
    <name evidence="1" type="ORF">PM16_36</name>
</gene>
<dbReference type="GeneID" id="24722480"/>
<protein>
    <submittedName>
        <fullName evidence="1">Internal virion protein</fullName>
    </submittedName>
</protein>
<dbReference type="OrthoDB" id="312at10239"/>
<dbReference type="EMBL" id="KF319020">
    <property type="protein sequence ID" value="AGZ17280.1"/>
    <property type="molecule type" value="Genomic_DNA"/>
</dbReference>
<keyword evidence="2" id="KW-1185">Reference proteome</keyword>
<dbReference type="Proteomes" id="UP000031091">
    <property type="component" value="Segment"/>
</dbReference>